<dbReference type="NCBIfam" id="TIGR00059">
    <property type="entry name" value="L17"/>
    <property type="match status" value="1"/>
</dbReference>
<dbReference type="PANTHER" id="PTHR14413">
    <property type="entry name" value="RIBOSOMAL PROTEIN L17"/>
    <property type="match status" value="1"/>
</dbReference>
<dbReference type="InterPro" id="IPR000456">
    <property type="entry name" value="Ribosomal_bL17"/>
</dbReference>
<evidence type="ECO:0000256" key="2">
    <source>
        <dbReference type="ARBA" id="ARBA00022980"/>
    </source>
</evidence>
<dbReference type="AlphaFoldDB" id="A0A8T7M1X7"/>
<dbReference type="PANTHER" id="PTHR14413:SF16">
    <property type="entry name" value="LARGE RIBOSOMAL SUBUNIT PROTEIN BL17M"/>
    <property type="match status" value="1"/>
</dbReference>
<dbReference type="GO" id="GO:0022625">
    <property type="term" value="C:cytosolic large ribosomal subunit"/>
    <property type="evidence" value="ECO:0007669"/>
    <property type="project" value="TreeGrafter"/>
</dbReference>
<dbReference type="HAMAP" id="MF_01368">
    <property type="entry name" value="Ribosomal_bL17"/>
    <property type="match status" value="1"/>
</dbReference>
<dbReference type="GO" id="GO:0003735">
    <property type="term" value="F:structural constituent of ribosome"/>
    <property type="evidence" value="ECO:0007669"/>
    <property type="project" value="InterPro"/>
</dbReference>
<dbReference type="EMBL" id="JACATZ010000001">
    <property type="protein sequence ID" value="NWJ46279.1"/>
    <property type="molecule type" value="Genomic_DNA"/>
</dbReference>
<reference evidence="6 8" key="1">
    <citation type="submission" date="2020-06" db="EMBL/GenBank/DDBJ databases">
        <title>Anoxygenic phototrophic Chloroflexota member uses a Type I reaction center.</title>
        <authorList>
            <person name="Tsuji J.M."/>
            <person name="Shaw N.A."/>
            <person name="Nagashima S."/>
            <person name="Venkiteswaran J."/>
            <person name="Schiff S.L."/>
            <person name="Hanada S."/>
            <person name="Tank M."/>
            <person name="Neufeld J.D."/>
        </authorList>
    </citation>
    <scope>NUCLEOTIDE SEQUENCE [LARGE SCALE GENOMIC DNA]</scope>
    <source>
        <strain evidence="6">L227-S17</strain>
    </source>
</reference>
<dbReference type="RefSeq" id="WP_341467540.1">
    <property type="nucleotide sequence ID" value="NZ_CP128399.1"/>
</dbReference>
<reference evidence="7" key="2">
    <citation type="journal article" date="2024" name="Nature">
        <title>Anoxygenic phototroph of the Chloroflexota uses a type I reaction centre.</title>
        <authorList>
            <person name="Tsuji J.M."/>
            <person name="Shaw N.A."/>
            <person name="Nagashima S."/>
            <person name="Venkiteswaran J.J."/>
            <person name="Schiff S.L."/>
            <person name="Watanabe T."/>
            <person name="Fukui M."/>
            <person name="Hanada S."/>
            <person name="Tank M."/>
            <person name="Neufeld J.D."/>
        </authorList>
    </citation>
    <scope>NUCLEOTIDE SEQUENCE</scope>
    <source>
        <strain evidence="7">L227-S17</strain>
    </source>
</reference>
<evidence type="ECO:0000256" key="1">
    <source>
        <dbReference type="ARBA" id="ARBA00008777"/>
    </source>
</evidence>
<dbReference type="Proteomes" id="UP001431572">
    <property type="component" value="Chromosome 1"/>
</dbReference>
<keyword evidence="3 4" id="KW-0687">Ribonucleoprotein</keyword>
<evidence type="ECO:0000256" key="3">
    <source>
        <dbReference type="ARBA" id="ARBA00023274"/>
    </source>
</evidence>
<dbReference type="Proteomes" id="UP000521676">
    <property type="component" value="Unassembled WGS sequence"/>
</dbReference>
<dbReference type="InterPro" id="IPR036373">
    <property type="entry name" value="Ribosomal_bL17_sf"/>
</dbReference>
<organism evidence="6 8">
    <name type="scientific">Candidatus Chlorohelix allophototropha</name>
    <dbReference type="NCBI Taxonomy" id="3003348"/>
    <lineage>
        <taxon>Bacteria</taxon>
        <taxon>Bacillati</taxon>
        <taxon>Chloroflexota</taxon>
        <taxon>Chloroflexia</taxon>
        <taxon>Candidatus Chloroheliales</taxon>
        <taxon>Candidatus Chloroheliaceae</taxon>
        <taxon>Candidatus Chlorohelix</taxon>
    </lineage>
</organism>
<dbReference type="Pfam" id="PF01196">
    <property type="entry name" value="Ribosomal_L17"/>
    <property type="match status" value="1"/>
</dbReference>
<dbReference type="GO" id="GO:0006412">
    <property type="term" value="P:translation"/>
    <property type="evidence" value="ECO:0007669"/>
    <property type="project" value="UniProtKB-UniRule"/>
</dbReference>
<accession>A0A8T7M1X7</accession>
<evidence type="ECO:0000313" key="6">
    <source>
        <dbReference type="EMBL" id="NWJ46279.1"/>
    </source>
</evidence>
<evidence type="ECO:0000313" key="9">
    <source>
        <dbReference type="Proteomes" id="UP001431572"/>
    </source>
</evidence>
<dbReference type="EMBL" id="CP128399">
    <property type="protein sequence ID" value="WJW65652.1"/>
    <property type="molecule type" value="Genomic_DNA"/>
</dbReference>
<comment type="subunit">
    <text evidence="4">Part of the 50S ribosomal subunit. Contacts protein L32.</text>
</comment>
<evidence type="ECO:0000256" key="5">
    <source>
        <dbReference type="RuleBase" id="RU000660"/>
    </source>
</evidence>
<keyword evidence="9" id="KW-1185">Reference proteome</keyword>
<protein>
    <recommendedName>
        <fullName evidence="4">Large ribosomal subunit protein bL17</fullName>
    </recommendedName>
</protein>
<evidence type="ECO:0000313" key="8">
    <source>
        <dbReference type="Proteomes" id="UP000521676"/>
    </source>
</evidence>
<comment type="similarity">
    <text evidence="1 4 5">Belongs to the bacterial ribosomal protein bL17 family.</text>
</comment>
<dbReference type="Gene3D" id="3.90.1030.10">
    <property type="entry name" value="Ribosomal protein L17"/>
    <property type="match status" value="1"/>
</dbReference>
<gene>
    <name evidence="4 6" type="primary">rplQ</name>
    <name evidence="6" type="ORF">HXX08_10420</name>
    <name evidence="7" type="ORF">OZ401_001429</name>
</gene>
<evidence type="ECO:0000256" key="4">
    <source>
        <dbReference type="HAMAP-Rule" id="MF_01368"/>
    </source>
</evidence>
<name>A0A8T7M1X7_9CHLR</name>
<keyword evidence="2 4" id="KW-0689">Ribosomal protein</keyword>
<proteinExistence type="inferred from homology"/>
<sequence>MRHGVAGRKFDRPTGQRLSMFRNLLISVIAHERIRTTEAKAKEIQPMIEHLVRISVEDNIPNRRIVTSKLSNSAAVNKLFTVIGPRYTDRRGGYTRIIKLGTRLGDNAEMVIIEFVPA</sequence>
<evidence type="ECO:0000313" key="7">
    <source>
        <dbReference type="EMBL" id="WJW65652.1"/>
    </source>
</evidence>
<dbReference type="SUPFAM" id="SSF64263">
    <property type="entry name" value="Prokaryotic ribosomal protein L17"/>
    <property type="match status" value="1"/>
</dbReference>